<reference evidence="1 2" key="1">
    <citation type="submission" date="2018-07" db="EMBL/GenBank/DDBJ databases">
        <title>Motiliproteus coralliicola sp. nov., a bacterium isolated from Coral.</title>
        <authorList>
            <person name="Wang G."/>
        </authorList>
    </citation>
    <scope>NUCLEOTIDE SEQUENCE [LARGE SCALE GENOMIC DNA]</scope>
    <source>
        <strain evidence="1 2">C34</strain>
    </source>
</reference>
<comment type="caution">
    <text evidence="1">The sequence shown here is derived from an EMBL/GenBank/DDBJ whole genome shotgun (WGS) entry which is preliminary data.</text>
</comment>
<dbReference type="Gene3D" id="1.10.10.1320">
    <property type="entry name" value="Anti-sigma factor, zinc-finger domain"/>
    <property type="match status" value="1"/>
</dbReference>
<accession>A0A369WVG8</accession>
<keyword evidence="2" id="KW-1185">Reference proteome</keyword>
<name>A0A369WVG8_9GAMM</name>
<evidence type="ECO:0008006" key="3">
    <source>
        <dbReference type="Google" id="ProtNLM"/>
    </source>
</evidence>
<dbReference type="AlphaFoldDB" id="A0A369WVG8"/>
<dbReference type="InterPro" id="IPR041916">
    <property type="entry name" value="Anti_sigma_zinc_sf"/>
</dbReference>
<evidence type="ECO:0000313" key="2">
    <source>
        <dbReference type="Proteomes" id="UP000253769"/>
    </source>
</evidence>
<organism evidence="1 2">
    <name type="scientific">Motiliproteus coralliicola</name>
    <dbReference type="NCBI Taxonomy" id="2283196"/>
    <lineage>
        <taxon>Bacteria</taxon>
        <taxon>Pseudomonadati</taxon>
        <taxon>Pseudomonadota</taxon>
        <taxon>Gammaproteobacteria</taxon>
        <taxon>Oceanospirillales</taxon>
        <taxon>Oceanospirillaceae</taxon>
        <taxon>Motiliproteus</taxon>
    </lineage>
</organism>
<dbReference type="Proteomes" id="UP000253769">
    <property type="component" value="Unassembled WGS sequence"/>
</dbReference>
<proteinExistence type="predicted"/>
<sequence length="217" mass="23914">MDELLAWYANGTLDEAERQEVEAWLENNPDAQLQLAEYEFMQQSVAELGDDEPVFNTEAGLDNLMTRIETEEAANEAVGQQSTSTMLERLQNWLDETLNWNRTPAFARVAMVSQFGLVLALGVVLLLPSETNEGYEVLSGTTPAVIAAGPTATIGFNVDTRLVELQQLLREQQVVIVGGPSAIGTYQIELPKDDLVEARLAALKAHPAVIYLQRNEP</sequence>
<protein>
    <recommendedName>
        <fullName evidence="3">Zinc-finger domain-containing protein</fullName>
    </recommendedName>
</protein>
<gene>
    <name evidence="1" type="ORF">DV711_02855</name>
</gene>
<dbReference type="EMBL" id="QQOH01000001">
    <property type="protein sequence ID" value="RDE24544.1"/>
    <property type="molecule type" value="Genomic_DNA"/>
</dbReference>
<evidence type="ECO:0000313" key="1">
    <source>
        <dbReference type="EMBL" id="RDE24544.1"/>
    </source>
</evidence>